<organism evidence="4 5">
    <name type="scientific">Penicillium frequentans</name>
    <dbReference type="NCBI Taxonomy" id="3151616"/>
    <lineage>
        <taxon>Eukaryota</taxon>
        <taxon>Fungi</taxon>
        <taxon>Dikarya</taxon>
        <taxon>Ascomycota</taxon>
        <taxon>Pezizomycotina</taxon>
        <taxon>Eurotiomycetes</taxon>
        <taxon>Eurotiomycetidae</taxon>
        <taxon>Eurotiales</taxon>
        <taxon>Aspergillaceae</taxon>
        <taxon>Penicillium</taxon>
    </lineage>
</organism>
<comment type="similarity">
    <text evidence="1">Belongs to the Gfo/Idh/MocA family.</text>
</comment>
<feature type="domain" description="Gfo/Idh/MocA-like oxidoreductase N-terminal" evidence="2">
    <location>
        <begin position="9"/>
        <end position="129"/>
    </location>
</feature>
<comment type="caution">
    <text evidence="4">The sequence shown here is derived from an EMBL/GenBank/DDBJ whole genome shotgun (WGS) entry which is preliminary data.</text>
</comment>
<dbReference type="PANTHER" id="PTHR43377">
    <property type="entry name" value="BILIVERDIN REDUCTASE A"/>
    <property type="match status" value="1"/>
</dbReference>
<dbReference type="Pfam" id="PF22725">
    <property type="entry name" value="GFO_IDH_MocA_C3"/>
    <property type="match status" value="1"/>
</dbReference>
<proteinExistence type="inferred from homology"/>
<dbReference type="Gene3D" id="3.30.360.10">
    <property type="entry name" value="Dihydrodipicolinate Reductase, domain 2"/>
    <property type="match status" value="1"/>
</dbReference>
<dbReference type="Gene3D" id="3.40.50.720">
    <property type="entry name" value="NAD(P)-binding Rossmann-like Domain"/>
    <property type="match status" value="1"/>
</dbReference>
<reference evidence="4 5" key="1">
    <citation type="journal article" date="2023" name="IMA Fungus">
        <title>Comparative genomic study of the Penicillium genus elucidates a diverse pangenome and 15 lateral gene transfer events.</title>
        <authorList>
            <person name="Petersen C."/>
            <person name="Sorensen T."/>
            <person name="Nielsen M.R."/>
            <person name="Sondergaard T.E."/>
            <person name="Sorensen J.L."/>
            <person name="Fitzpatrick D.A."/>
            <person name="Frisvad J.C."/>
            <person name="Nielsen K.L."/>
        </authorList>
    </citation>
    <scope>NUCLEOTIDE SEQUENCE [LARGE SCALE GENOMIC DNA]</scope>
    <source>
        <strain evidence="4 5">IBT 35679</strain>
    </source>
</reference>
<dbReference type="SUPFAM" id="SSF55347">
    <property type="entry name" value="Glyceraldehyde-3-phosphate dehydrogenase-like, C-terminal domain"/>
    <property type="match status" value="1"/>
</dbReference>
<protein>
    <submittedName>
        <fullName evidence="4">Uncharacterized protein</fullName>
    </submittedName>
</protein>
<dbReference type="PANTHER" id="PTHR43377:SF1">
    <property type="entry name" value="BILIVERDIN REDUCTASE A"/>
    <property type="match status" value="1"/>
</dbReference>
<dbReference type="InterPro" id="IPR051450">
    <property type="entry name" value="Gfo/Idh/MocA_Oxidoreductases"/>
</dbReference>
<dbReference type="SUPFAM" id="SSF51735">
    <property type="entry name" value="NAD(P)-binding Rossmann-fold domains"/>
    <property type="match status" value="1"/>
</dbReference>
<dbReference type="EMBL" id="JAQIZZ010000007">
    <property type="protein sequence ID" value="KAJ5532459.1"/>
    <property type="molecule type" value="Genomic_DNA"/>
</dbReference>
<name>A0AAD6GCY3_9EURO</name>
<sequence>MSLQSRKVTVVLVGGGTIAPFHAKFLLTSPTCSLVALIDPFPPGKELASKLSVPHFTSVQDLLGSSIGAPDAYIICVPSSLHVRVAEEVLHYASPQAILIEKPFSTESNSGAKLLQLAKSKSCTLLVGHHRRFHPSLAAARQVIDNGTIGRIIAISGIWTAKKNDGYYKEASWRCSRKSGGGPVWTNFVHDIDALHYLTGSNVVRVWATQTAGQRSHEIVPSDGLVEEGAAVMLQFANGVVGTFIISDNVASPFGWEAATGDNPLYPLAPVKVDTYRILGTKGTLTEPDGTLWRYDGDDAKQLGKEVGWNIPIRQEELSTSDDIPFQQQVEHLARVCLEQEEPRCSGEDGLNAVRVCEAVISALEAGDGIPIDLRLLKY</sequence>
<dbReference type="InterPro" id="IPR036291">
    <property type="entry name" value="NAD(P)-bd_dom_sf"/>
</dbReference>
<dbReference type="InterPro" id="IPR000683">
    <property type="entry name" value="Gfo/Idh/MocA-like_OxRdtase_N"/>
</dbReference>
<dbReference type="GO" id="GO:0000166">
    <property type="term" value="F:nucleotide binding"/>
    <property type="evidence" value="ECO:0007669"/>
    <property type="project" value="InterPro"/>
</dbReference>
<feature type="domain" description="GFO/IDH/MocA-like oxidoreductase" evidence="3">
    <location>
        <begin position="138"/>
        <end position="285"/>
    </location>
</feature>
<evidence type="ECO:0000259" key="2">
    <source>
        <dbReference type="Pfam" id="PF01408"/>
    </source>
</evidence>
<dbReference type="AlphaFoldDB" id="A0AAD6GCY3"/>
<evidence type="ECO:0000313" key="5">
    <source>
        <dbReference type="Proteomes" id="UP001220324"/>
    </source>
</evidence>
<accession>A0AAD6GCY3</accession>
<evidence type="ECO:0000259" key="3">
    <source>
        <dbReference type="Pfam" id="PF22725"/>
    </source>
</evidence>
<evidence type="ECO:0000256" key="1">
    <source>
        <dbReference type="ARBA" id="ARBA00010928"/>
    </source>
</evidence>
<keyword evidence="5" id="KW-1185">Reference proteome</keyword>
<dbReference type="Proteomes" id="UP001220324">
    <property type="component" value="Unassembled WGS sequence"/>
</dbReference>
<dbReference type="Pfam" id="PF01408">
    <property type="entry name" value="GFO_IDH_MocA"/>
    <property type="match status" value="1"/>
</dbReference>
<dbReference type="InterPro" id="IPR055170">
    <property type="entry name" value="GFO_IDH_MocA-like_dom"/>
</dbReference>
<evidence type="ECO:0000313" key="4">
    <source>
        <dbReference type="EMBL" id="KAJ5532459.1"/>
    </source>
</evidence>
<gene>
    <name evidence="4" type="ORF">N7494_009011</name>
</gene>